<name>A0A8H7TW19_BIOOC</name>
<evidence type="ECO:0000313" key="2">
    <source>
        <dbReference type="Proteomes" id="UP000616885"/>
    </source>
</evidence>
<gene>
    <name evidence="1" type="ORF">IM811_001286</name>
</gene>
<evidence type="ECO:0008006" key="3">
    <source>
        <dbReference type="Google" id="ProtNLM"/>
    </source>
</evidence>
<organism evidence="1 2">
    <name type="scientific">Bionectria ochroleuca</name>
    <name type="common">Gliocladium roseum</name>
    <dbReference type="NCBI Taxonomy" id="29856"/>
    <lineage>
        <taxon>Eukaryota</taxon>
        <taxon>Fungi</taxon>
        <taxon>Dikarya</taxon>
        <taxon>Ascomycota</taxon>
        <taxon>Pezizomycotina</taxon>
        <taxon>Sordariomycetes</taxon>
        <taxon>Hypocreomycetidae</taxon>
        <taxon>Hypocreales</taxon>
        <taxon>Bionectriaceae</taxon>
        <taxon>Clonostachys</taxon>
    </lineage>
</organism>
<proteinExistence type="predicted"/>
<sequence length="105" mass="11507">MDQSQIRPLKTLNLKSRPLTNRALAWSCDGELAVATDEIIYIFLPEYPRAAKDGEPAAEQADVPQHQFSIALQAAGNFRPDAPVNIRLCSSTASASRPQKRRTGS</sequence>
<reference evidence="1" key="1">
    <citation type="submission" date="2020-10" db="EMBL/GenBank/DDBJ databases">
        <title>High-Quality Genome Resource of Clonostachys rosea strain S41 by Oxford Nanopore Long-Read Sequencing.</title>
        <authorList>
            <person name="Wang H."/>
        </authorList>
    </citation>
    <scope>NUCLEOTIDE SEQUENCE</scope>
    <source>
        <strain evidence="1">S41</strain>
    </source>
</reference>
<comment type="caution">
    <text evidence="1">The sequence shown here is derived from an EMBL/GenBank/DDBJ whole genome shotgun (WGS) entry which is preliminary data.</text>
</comment>
<accession>A0A8H7TW19</accession>
<protein>
    <recommendedName>
        <fullName evidence="3">Transcription factor IIIC 90kDa subunit N-terminal domain-containing protein</fullName>
    </recommendedName>
</protein>
<dbReference type="AlphaFoldDB" id="A0A8H7TW19"/>
<evidence type="ECO:0000313" key="1">
    <source>
        <dbReference type="EMBL" id="KAF9759592.1"/>
    </source>
</evidence>
<dbReference type="EMBL" id="JADCTT010000001">
    <property type="protein sequence ID" value="KAF9759592.1"/>
    <property type="molecule type" value="Genomic_DNA"/>
</dbReference>
<dbReference type="Proteomes" id="UP000616885">
    <property type="component" value="Unassembled WGS sequence"/>
</dbReference>